<dbReference type="KEGG" id="xak:KIMC2_00910"/>
<accession>A0AAU9CNL4</accession>
<keyword evidence="2" id="KW-1185">Reference proteome</keyword>
<dbReference type="EMBL" id="AP026801">
    <property type="protein sequence ID" value="BDR55529.1"/>
    <property type="molecule type" value="Genomic_DNA"/>
</dbReference>
<gene>
    <name evidence="1" type="ORF">KIMC2_00910</name>
</gene>
<reference evidence="1 2" key="1">
    <citation type="journal article" date="2023" name="Microbiol. Spectr.">
        <title>Symbiosis of Carpenter Bees with Uncharacterized Lactic Acid Bacteria Showing NAD Auxotrophy.</title>
        <authorList>
            <person name="Kawasaki S."/>
            <person name="Ozawa K."/>
            <person name="Mori T."/>
            <person name="Yamamoto A."/>
            <person name="Ito M."/>
            <person name="Ohkuma M."/>
            <person name="Sakamoto M."/>
            <person name="Matsutani M."/>
        </authorList>
    </citation>
    <scope>NUCLEOTIDE SEQUENCE [LARGE SCALE GENOMIC DNA]</scope>
    <source>
        <strain evidence="1 2">KimC2</strain>
    </source>
</reference>
<evidence type="ECO:0000313" key="1">
    <source>
        <dbReference type="EMBL" id="BDR55529.1"/>
    </source>
</evidence>
<dbReference type="AlphaFoldDB" id="A0AAU9CNL4"/>
<protein>
    <recommendedName>
        <fullName evidence="3">Surface layer protein A domain-containing protein</fullName>
    </recommendedName>
</protein>
<dbReference type="Proteomes" id="UP001321804">
    <property type="component" value="Chromosome"/>
</dbReference>
<name>A0AAU9CNL4_9LACO</name>
<evidence type="ECO:0000313" key="2">
    <source>
        <dbReference type="Proteomes" id="UP001321804"/>
    </source>
</evidence>
<dbReference type="RefSeq" id="WP_317696920.1">
    <property type="nucleotide sequence ID" value="NZ_AP026801.1"/>
</dbReference>
<organism evidence="1 2">
    <name type="scientific">Xylocopilactobacillus apis</name>
    <dbReference type="NCBI Taxonomy" id="2932183"/>
    <lineage>
        <taxon>Bacteria</taxon>
        <taxon>Bacillati</taxon>
        <taxon>Bacillota</taxon>
        <taxon>Bacilli</taxon>
        <taxon>Lactobacillales</taxon>
        <taxon>Lactobacillaceae</taxon>
        <taxon>Xylocopilactobacillus</taxon>
    </lineage>
</organism>
<evidence type="ECO:0008006" key="3">
    <source>
        <dbReference type="Google" id="ProtNLM"/>
    </source>
</evidence>
<sequence>MKIKKIGIGLVAISLLSVVGVVQPNIQNVKAADTSVTDPAIESCEGVVCDITNKSVYSYDAPNGKKAESLVYWEVHKVTYKTTVSGNIWYQLTNGKWVNGKEFLFSPTTSMAPLKGEVQTSDLTEGVRVYSKPDETAPTAKYLKKNTYWKIFGIQNNYYNVGKDQWIPVLATSIYPAESFRSRGYVKGKPYYGVDVYNDPRGDVSREVTLWNTMDVIFTHKAVIDGEIWYQIEKTDYGFFDSASDNNRFRNKWVKGEDISFQPIIEARSERTKINYHPGYGVRVYKTPSFAQPTKQLLKHGTIWHVSGYSNGFFKLGKNQWVPGWYLQRVK</sequence>
<proteinExistence type="predicted"/>